<comment type="function">
    <text evidence="1 10">Subunit of the oligosaccharyl transferase (OST) complex that catalyzes the initial transfer of a defined glycan (Glc(3)Man(9)GlcNAc(2) in eukaryotes) from the lipid carrier dolichol-pyrophosphate to an asparagine residue within an Asn-X-Ser/Thr consensus motif in nascent polypeptide chains, the first step in protein N-glycosylation. N-glycosylation occurs cotranslationally and the complex associates with the Sec61 complex at the channel-forming translocon complex that mediates protein translocation across the endoplasmic reticulum (ER). All subunits are required for a maximal enzyme activity.</text>
</comment>
<dbReference type="RefSeq" id="XP_022628959.1">
    <property type="nucleotide sequence ID" value="XM_022771791.1"/>
</dbReference>
<feature type="chain" id="PRO_5005111781" description="Dolichyl-diphosphooligosaccharide--protein glycosyltransferase subunit 1" evidence="10">
    <location>
        <begin position="21"/>
        <end position="471"/>
    </location>
</feature>
<keyword evidence="6 10" id="KW-0732">Signal</keyword>
<evidence type="ECO:0000256" key="2">
    <source>
        <dbReference type="ARBA" id="ARBA00004115"/>
    </source>
</evidence>
<dbReference type="GO" id="GO:0018279">
    <property type="term" value="P:protein N-linked glycosylation via asparagine"/>
    <property type="evidence" value="ECO:0007669"/>
    <property type="project" value="EnsemblFungi"/>
</dbReference>
<evidence type="ECO:0000256" key="5">
    <source>
        <dbReference type="ARBA" id="ARBA00022692"/>
    </source>
</evidence>
<dbReference type="EMBL" id="LN736365">
    <property type="protein sequence ID" value="CEP62736.1"/>
    <property type="molecule type" value="Genomic_DNA"/>
</dbReference>
<proteinExistence type="inferred from homology"/>
<dbReference type="PANTHER" id="PTHR21049">
    <property type="entry name" value="RIBOPHORIN I"/>
    <property type="match status" value="1"/>
</dbReference>
<dbReference type="STRING" id="1245769.A0A0C7N444"/>
<dbReference type="AlphaFoldDB" id="A0A0C7N444"/>
<comment type="pathway">
    <text evidence="3 10">Protein modification; protein glycosylation.</text>
</comment>
<feature type="transmembrane region" description="Helical" evidence="10">
    <location>
        <begin position="445"/>
        <end position="462"/>
    </location>
</feature>
<dbReference type="Pfam" id="PF04597">
    <property type="entry name" value="Ribophorin_I"/>
    <property type="match status" value="1"/>
</dbReference>
<protein>
    <recommendedName>
        <fullName evidence="10">Dolichyl-diphosphooligosaccharide--protein glycosyltransferase subunit 1</fullName>
    </recommendedName>
</protein>
<evidence type="ECO:0000256" key="4">
    <source>
        <dbReference type="ARBA" id="ARBA00008905"/>
    </source>
</evidence>
<accession>A0A0C7N444</accession>
<keyword evidence="5 10" id="KW-0812">Transmembrane</keyword>
<keyword evidence="12" id="KW-1185">Reference proteome</keyword>
<evidence type="ECO:0000256" key="1">
    <source>
        <dbReference type="ARBA" id="ARBA00002791"/>
    </source>
</evidence>
<dbReference type="GO" id="GO:0006488">
    <property type="term" value="P:dolichol-linked oligosaccharide biosynthetic process"/>
    <property type="evidence" value="ECO:0007669"/>
    <property type="project" value="EnsemblFungi"/>
</dbReference>
<evidence type="ECO:0000313" key="11">
    <source>
        <dbReference type="EMBL" id="CEP62736.1"/>
    </source>
</evidence>
<keyword evidence="9 10" id="KW-0472">Membrane</keyword>
<dbReference type="InterPro" id="IPR007676">
    <property type="entry name" value="Ribophorin_I"/>
</dbReference>
<evidence type="ECO:0000256" key="6">
    <source>
        <dbReference type="ARBA" id="ARBA00022729"/>
    </source>
</evidence>
<dbReference type="GeneID" id="34686211"/>
<evidence type="ECO:0000256" key="9">
    <source>
        <dbReference type="ARBA" id="ARBA00023136"/>
    </source>
</evidence>
<reference evidence="11 12" key="1">
    <citation type="submission" date="2014-12" db="EMBL/GenBank/DDBJ databases">
        <authorList>
            <person name="Neuveglise Cecile"/>
        </authorList>
    </citation>
    <scope>NUCLEOTIDE SEQUENCE [LARGE SCALE GENOMIC DNA]</scope>
    <source>
        <strain evidence="11 12">CBS 12615</strain>
    </source>
</reference>
<comment type="subunit">
    <text evidence="10">Component of the oligosaccharyltransferase (OST) complex.</text>
</comment>
<dbReference type="PANTHER" id="PTHR21049:SF0">
    <property type="entry name" value="DOLICHYL-DIPHOSPHOOLIGOSACCHARIDE--PROTEIN GLYCOSYLTRANSFERASE SUBUNIT 1"/>
    <property type="match status" value="1"/>
</dbReference>
<dbReference type="Proteomes" id="UP000054304">
    <property type="component" value="Unassembled WGS sequence"/>
</dbReference>
<keyword evidence="8 10" id="KW-1133">Transmembrane helix</keyword>
<dbReference type="OrthoDB" id="310030at2759"/>
<evidence type="ECO:0000256" key="7">
    <source>
        <dbReference type="ARBA" id="ARBA00022824"/>
    </source>
</evidence>
<dbReference type="GO" id="GO:0005198">
    <property type="term" value="F:structural molecule activity"/>
    <property type="evidence" value="ECO:0007669"/>
    <property type="project" value="EnsemblFungi"/>
</dbReference>
<dbReference type="UniPathway" id="UPA00378"/>
<keyword evidence="7 10" id="KW-0256">Endoplasmic reticulum</keyword>
<comment type="similarity">
    <text evidence="4 10">Belongs to the OST1 family.</text>
</comment>
<evidence type="ECO:0000256" key="3">
    <source>
        <dbReference type="ARBA" id="ARBA00004922"/>
    </source>
</evidence>
<organism evidence="11 12">
    <name type="scientific">Lachancea lanzarotensis</name>
    <dbReference type="NCBI Taxonomy" id="1245769"/>
    <lineage>
        <taxon>Eukaryota</taxon>
        <taxon>Fungi</taxon>
        <taxon>Dikarya</taxon>
        <taxon>Ascomycota</taxon>
        <taxon>Saccharomycotina</taxon>
        <taxon>Saccharomycetes</taxon>
        <taxon>Saccharomycetales</taxon>
        <taxon>Saccharomycetaceae</taxon>
        <taxon>Lachancea</taxon>
    </lineage>
</organism>
<name>A0A0C7N444_9SACH</name>
<sequence>MLAGTRLFALILAFLHYVIGQANVNTLPACWENVDYVRTVDVSRTYLQETVQLHIKNVDEKPNDQYYFALPEENFETVALFSAKLKKADVFLHSAILSDQTFFVNGKPIKAGIVKLPSPIEPGKDTFIVIDLVYKSSAQPFPGHLKLGETQRLLLSTAKYPTSAYPIESYTLKFIGSSSFEEVKKVGGDEASCSNVNDEFICGTYSSLEVHREEDSISVLFDHNLPLPRVSTLNRDIWASHWASTLQFEEYYELINDAAPLKEGFSRADYMKGQHAFKPSGHLTALEMALPPQSEDHYFTDLVGAVSTFKFLQGHLFLKPRYPIFGDWKYNFTIGWTNALSQFLRVESGLDDTFLLSVPALNGPDNTFYDSVNLSIYLPEGAEVVDVWCPLPTDSTKITTKHSFFDLGQGHTKVAIELKNLVDTVSDSEVFVRYKFSNSSLYKKPFSIATAIFVASMAYFFLKHTTFLIEQ</sequence>
<dbReference type="HOGENOM" id="CLU_031381_1_0_1"/>
<evidence type="ECO:0000256" key="8">
    <source>
        <dbReference type="ARBA" id="ARBA00022989"/>
    </source>
</evidence>
<evidence type="ECO:0000313" key="12">
    <source>
        <dbReference type="Proteomes" id="UP000054304"/>
    </source>
</evidence>
<gene>
    <name evidence="11" type="ORF">LALA0_S06e02630g</name>
</gene>
<dbReference type="GO" id="GO:0008250">
    <property type="term" value="C:oligosaccharyltransferase complex"/>
    <property type="evidence" value="ECO:0007669"/>
    <property type="project" value="UniProtKB-UniRule"/>
</dbReference>
<feature type="signal peptide" evidence="10">
    <location>
        <begin position="1"/>
        <end position="20"/>
    </location>
</feature>
<evidence type="ECO:0000256" key="10">
    <source>
        <dbReference type="RuleBase" id="RU361143"/>
    </source>
</evidence>
<comment type="subcellular location">
    <subcellularLocation>
        <location evidence="2 10">Endoplasmic reticulum membrane</location>
        <topology evidence="2 10">Single-pass type I membrane protein</topology>
    </subcellularLocation>
</comment>